<feature type="region of interest" description="Disordered" evidence="1">
    <location>
        <begin position="546"/>
        <end position="732"/>
    </location>
</feature>
<feature type="region of interest" description="Disordered" evidence="1">
    <location>
        <begin position="61"/>
        <end position="208"/>
    </location>
</feature>
<feature type="compositionally biased region" description="Basic and acidic residues" evidence="1">
    <location>
        <begin position="439"/>
        <end position="468"/>
    </location>
</feature>
<proteinExistence type="predicted"/>
<name>A0A6A4WTN3_AMPAM</name>
<feature type="compositionally biased region" description="Low complexity" evidence="1">
    <location>
        <begin position="475"/>
        <end position="494"/>
    </location>
</feature>
<dbReference type="Proteomes" id="UP000440578">
    <property type="component" value="Unassembled WGS sequence"/>
</dbReference>
<reference evidence="2 3" key="1">
    <citation type="submission" date="2019-07" db="EMBL/GenBank/DDBJ databases">
        <title>Draft genome assembly of a fouling barnacle, Amphibalanus amphitrite (Darwin, 1854): The first reference genome for Thecostraca.</title>
        <authorList>
            <person name="Kim W."/>
        </authorList>
    </citation>
    <scope>NUCLEOTIDE SEQUENCE [LARGE SCALE GENOMIC DNA]</scope>
    <source>
        <strain evidence="2">SNU_AA5</strain>
        <tissue evidence="2">Soma without cirri and trophi</tissue>
    </source>
</reference>
<accession>A0A6A4WTN3</accession>
<dbReference type="EMBL" id="VIIS01000597">
    <property type="protein sequence ID" value="KAF0307185.1"/>
    <property type="molecule type" value="Genomic_DNA"/>
</dbReference>
<feature type="compositionally biased region" description="Low complexity" evidence="1">
    <location>
        <begin position="696"/>
        <end position="715"/>
    </location>
</feature>
<evidence type="ECO:0000313" key="2">
    <source>
        <dbReference type="EMBL" id="KAF0307184.1"/>
    </source>
</evidence>
<organism evidence="2 3">
    <name type="scientific">Amphibalanus amphitrite</name>
    <name type="common">Striped barnacle</name>
    <name type="synonym">Balanus amphitrite</name>
    <dbReference type="NCBI Taxonomy" id="1232801"/>
    <lineage>
        <taxon>Eukaryota</taxon>
        <taxon>Metazoa</taxon>
        <taxon>Ecdysozoa</taxon>
        <taxon>Arthropoda</taxon>
        <taxon>Crustacea</taxon>
        <taxon>Multicrustacea</taxon>
        <taxon>Cirripedia</taxon>
        <taxon>Thoracica</taxon>
        <taxon>Thoracicalcarea</taxon>
        <taxon>Balanomorpha</taxon>
        <taxon>Balanoidea</taxon>
        <taxon>Balanidae</taxon>
        <taxon>Amphibalaninae</taxon>
        <taxon>Amphibalanus</taxon>
    </lineage>
</organism>
<feature type="region of interest" description="Disordered" evidence="1">
    <location>
        <begin position="431"/>
        <end position="513"/>
    </location>
</feature>
<feature type="compositionally biased region" description="Low complexity" evidence="1">
    <location>
        <begin position="170"/>
        <end position="186"/>
    </location>
</feature>
<feature type="compositionally biased region" description="Polar residues" evidence="1">
    <location>
        <begin position="150"/>
        <end position="169"/>
    </location>
</feature>
<keyword evidence="3" id="KW-1185">Reference proteome</keyword>
<dbReference type="AlphaFoldDB" id="A0A6A4WTN3"/>
<evidence type="ECO:0000313" key="3">
    <source>
        <dbReference type="Proteomes" id="UP000440578"/>
    </source>
</evidence>
<evidence type="ECO:0000256" key="1">
    <source>
        <dbReference type="SAM" id="MobiDB-lite"/>
    </source>
</evidence>
<protein>
    <submittedName>
        <fullName evidence="2">Uncharacterized protein</fullName>
    </submittedName>
</protein>
<feature type="region of interest" description="Disordered" evidence="1">
    <location>
        <begin position="379"/>
        <end position="409"/>
    </location>
</feature>
<feature type="compositionally biased region" description="Basic residues" evidence="1">
    <location>
        <begin position="61"/>
        <end position="74"/>
    </location>
</feature>
<feature type="compositionally biased region" description="Polar residues" evidence="1">
    <location>
        <begin position="598"/>
        <end position="611"/>
    </location>
</feature>
<dbReference type="EMBL" id="VIIS01000597">
    <property type="protein sequence ID" value="KAF0307184.1"/>
    <property type="molecule type" value="Genomic_DNA"/>
</dbReference>
<feature type="compositionally biased region" description="Basic residues" evidence="1">
    <location>
        <begin position="559"/>
        <end position="568"/>
    </location>
</feature>
<comment type="caution">
    <text evidence="2">The sequence shown here is derived from an EMBL/GenBank/DDBJ whole genome shotgun (WGS) entry which is preliminary data.</text>
</comment>
<sequence length="780" mass="81479">MEEGKAAEASMDEKSTCKLESMLKELVSYKHAGDMSDMSPEVQTLLRREEECQAREEARYAARRLKGRRPRERRRGRDADQSAAGRGHSLDNMAAESRAGTAESKTKGVAGRTAEGGSCFNLSRGSFEPALRRQRIQQAGGSLEDLSAIDESTTGLESATKSGGSLQNLSQQADQPPAAEAAQSPDGSAAPTEQQAAPGRPDAAATVVIQMSGVGEDSDDDSAARLAVRALAAPCAAEEAPERGTSLRERPRHTLSLEEGGGALQATVAAVAAEVATAAARRQATSELEPKRKRSAAPTTIDRGVLRCVNAEDLPKVRLCGAGRAGRAETMCPARNGDGETAVVRETSSAPRLQWLVPAGTAIHPANLVHFFQTLDGSAASTNSSTSSRHENGRRKNKKKVEPLVTTDSVENYQGDKNVDYLIQFIESGGSKLTAPPEKNGRKAERAGRREVKGRRPAEERPGRQDRRAARRQAAKSAAAAPAAVSRSSSVESQPAEEEGADQSRVSGDPAAGAAALWARDGVTYVSAAPAPAGDGFVRDFYSVTDETGVPEESEFHVVTRRQRRRPAARPSSGPALDTQHAPAGPPGWRPSRPGAASRQTHSARSVTNSEETSDADSDGAASAPAGRAPLPSDSGVASAASSNSASSSASSASSISSSSPGFSASSSAAASWADVAKPKPADAAAQTDFIDGAEPEAASSPAEVEAPAAAPVPSQTEQEPESKAAPPGVDGFCRRFRAQPVDVSQFNWKEVSVFLSKVYAEAVRVTGAPSSEPQRAQRL</sequence>
<gene>
    <name evidence="2" type="ORF">FJT64_021431</name>
</gene>
<dbReference type="OrthoDB" id="6377317at2759"/>
<feature type="compositionally biased region" description="Low complexity" evidence="1">
    <location>
        <begin position="619"/>
        <end position="676"/>
    </location>
</feature>